<dbReference type="InterPro" id="IPR029045">
    <property type="entry name" value="ClpP/crotonase-like_dom_sf"/>
</dbReference>
<protein>
    <submittedName>
        <fullName evidence="2">Enoyl-CoA hydratase</fullName>
    </submittedName>
</protein>
<reference evidence="2 3" key="1">
    <citation type="journal article" date="2019" name="Emerg. Microbes Infect.">
        <title>Comprehensive subspecies identification of 175 nontuberculous mycobacteria species based on 7547 genomic profiles.</title>
        <authorList>
            <person name="Matsumoto Y."/>
            <person name="Kinjo T."/>
            <person name="Motooka D."/>
            <person name="Nabeya D."/>
            <person name="Jung N."/>
            <person name="Uechi K."/>
            <person name="Horii T."/>
            <person name="Iida T."/>
            <person name="Fujita J."/>
            <person name="Nakamura S."/>
        </authorList>
    </citation>
    <scope>NUCLEOTIDE SEQUENCE [LARGE SCALE GENOMIC DNA]</scope>
    <source>
        <strain evidence="2 3">JCM 30275</strain>
    </source>
</reference>
<evidence type="ECO:0000256" key="1">
    <source>
        <dbReference type="ARBA" id="ARBA00005254"/>
    </source>
</evidence>
<dbReference type="AlphaFoldDB" id="A0A6N4W9S4"/>
<accession>A0A6N4W9S4</accession>
<gene>
    <name evidence="2" type="ORF">MANY_26350</name>
</gene>
<dbReference type="Gene3D" id="3.90.226.10">
    <property type="entry name" value="2-enoyl-CoA Hydratase, Chain A, domain 1"/>
    <property type="match status" value="1"/>
</dbReference>
<dbReference type="KEGG" id="many:MANY_26350"/>
<dbReference type="GO" id="GO:0003824">
    <property type="term" value="F:catalytic activity"/>
    <property type="evidence" value="ECO:0007669"/>
    <property type="project" value="UniProtKB-ARBA"/>
</dbReference>
<dbReference type="Gene3D" id="1.10.12.10">
    <property type="entry name" value="Lyase 2-enoyl-coa Hydratase, Chain A, domain 2"/>
    <property type="match status" value="1"/>
</dbReference>
<dbReference type="CDD" id="cd06558">
    <property type="entry name" value="crotonase-like"/>
    <property type="match status" value="1"/>
</dbReference>
<keyword evidence="3" id="KW-1185">Reference proteome</keyword>
<sequence>MATEDLPVLVDRVDGGVAVCTLNRPSTLNAMSARLVEHLHETLDELGRDRSCRAVVLTGAGRGFCSGHDLGELRDGASGGRRLSNPVAVGMEHQQEFARLVTAMRALPQPIIAAVNGVAVGGGLALALGADTRLASTSAKFGAAFVRVGLSGCDMGVSYLLPRIVGATAAFEMMLSGRMVSAEEAADRGLVLRVVSDGEVVDAAVKVARSFAANSPFGVRMTKEVMWSNLEAPSLANAIALEDRTQSLCFGTREQREAVAAVIERRPAVFDTTSSGKVS</sequence>
<organism evidence="2 3">
    <name type="scientific">Mycolicibacterium anyangense</name>
    <dbReference type="NCBI Taxonomy" id="1431246"/>
    <lineage>
        <taxon>Bacteria</taxon>
        <taxon>Bacillati</taxon>
        <taxon>Actinomycetota</taxon>
        <taxon>Actinomycetes</taxon>
        <taxon>Mycobacteriales</taxon>
        <taxon>Mycobacteriaceae</taxon>
        <taxon>Mycolicibacterium</taxon>
    </lineage>
</organism>
<proteinExistence type="inferred from homology"/>
<comment type="similarity">
    <text evidence="1">Belongs to the enoyl-CoA hydratase/isomerase family.</text>
</comment>
<evidence type="ECO:0000313" key="3">
    <source>
        <dbReference type="Proteomes" id="UP000467249"/>
    </source>
</evidence>
<dbReference type="Pfam" id="PF00378">
    <property type="entry name" value="ECH_1"/>
    <property type="match status" value="1"/>
</dbReference>
<name>A0A6N4W9S4_9MYCO</name>
<dbReference type="Proteomes" id="UP000467249">
    <property type="component" value="Chromosome"/>
</dbReference>
<dbReference type="InterPro" id="IPR014748">
    <property type="entry name" value="Enoyl-CoA_hydra_C"/>
</dbReference>
<dbReference type="PANTHER" id="PTHR43802">
    <property type="entry name" value="ENOYL-COA HYDRATASE"/>
    <property type="match status" value="1"/>
</dbReference>
<dbReference type="InterPro" id="IPR001753">
    <property type="entry name" value="Enoyl-CoA_hydra/iso"/>
</dbReference>
<dbReference type="EMBL" id="AP022620">
    <property type="protein sequence ID" value="BBZ77298.1"/>
    <property type="molecule type" value="Genomic_DNA"/>
</dbReference>
<dbReference type="SUPFAM" id="SSF52096">
    <property type="entry name" value="ClpP/crotonase"/>
    <property type="match status" value="1"/>
</dbReference>
<dbReference type="PANTHER" id="PTHR43802:SF1">
    <property type="entry name" value="IP11341P-RELATED"/>
    <property type="match status" value="1"/>
</dbReference>
<evidence type="ECO:0000313" key="2">
    <source>
        <dbReference type="EMBL" id="BBZ77298.1"/>
    </source>
</evidence>